<accession>A0A6C0HY08</accession>
<dbReference type="GO" id="GO:0046872">
    <property type="term" value="F:metal ion binding"/>
    <property type="evidence" value="ECO:0007669"/>
    <property type="project" value="InterPro"/>
</dbReference>
<protein>
    <recommendedName>
        <fullName evidence="5">Peptidase M16 N-terminal domain-containing protein</fullName>
    </recommendedName>
</protein>
<dbReference type="PANTHER" id="PTHR11851">
    <property type="entry name" value="METALLOPROTEASE"/>
    <property type="match status" value="1"/>
</dbReference>
<dbReference type="InterPro" id="IPR011765">
    <property type="entry name" value="Pept_M16_N"/>
</dbReference>
<dbReference type="InterPro" id="IPR007863">
    <property type="entry name" value="Peptidase_M16_C"/>
</dbReference>
<evidence type="ECO:0000313" key="4">
    <source>
        <dbReference type="EMBL" id="QHT85382.1"/>
    </source>
</evidence>
<proteinExistence type="inferred from homology"/>
<sequence length="389" mass="45543">MNKTIQGYRFLFIHDSSKVIHIEAIVHSGFVHETKRTSGVNHLLEHILTDGWAKCKGSCITYWNKQGGFMNASTDDTVMKYYVKGDKKNTPEIVDYIASIVTRSTFDQATLDREKKAVVEELTDLLDNPTQEIYNVFHKAFYKTEGIQYMEDCPLQIKNIKTLTMEDVKQAYGSFNPANCLFIVYGDYSPSIVSLFEEKLHRHPAKKWAIENCFSYKHDILFTPYDKESTTIYLGFPCSKKSFFIPYAELLIHHLLFYELRTKHHYIYDIDIECTPNNCGVVSKMEVNVQTKNAVKTFDCLVDTLRRYQSELVTDEYVEGIQKTMHYKYNTKQDFVDYYAVYEPLTKKQMIQKRKEFNASLFRDLCRDLFPIDKALCVYQSKAKIPLHW</sequence>
<reference evidence="4" key="1">
    <citation type="journal article" date="2020" name="Nature">
        <title>Giant virus diversity and host interactions through global metagenomics.</title>
        <authorList>
            <person name="Schulz F."/>
            <person name="Roux S."/>
            <person name="Paez-Espino D."/>
            <person name="Jungbluth S."/>
            <person name="Walsh D.A."/>
            <person name="Denef V.J."/>
            <person name="McMahon K.D."/>
            <person name="Konstantinidis K.T."/>
            <person name="Eloe-Fadrosh E.A."/>
            <person name="Kyrpides N.C."/>
            <person name="Woyke T."/>
        </authorList>
    </citation>
    <scope>NUCLEOTIDE SEQUENCE</scope>
    <source>
        <strain evidence="4">GVMAG-M-3300023184-17</strain>
    </source>
</reference>
<dbReference type="Gene3D" id="3.30.830.10">
    <property type="entry name" value="Metalloenzyme, LuxS/M16 peptidase-like"/>
    <property type="match status" value="1"/>
</dbReference>
<name>A0A6C0HY08_9ZZZZ</name>
<evidence type="ECO:0000259" key="3">
    <source>
        <dbReference type="Pfam" id="PF05193"/>
    </source>
</evidence>
<comment type="similarity">
    <text evidence="1">Belongs to the peptidase M16 family.</text>
</comment>
<organism evidence="4">
    <name type="scientific">viral metagenome</name>
    <dbReference type="NCBI Taxonomy" id="1070528"/>
    <lineage>
        <taxon>unclassified sequences</taxon>
        <taxon>metagenomes</taxon>
        <taxon>organismal metagenomes</taxon>
    </lineage>
</organism>
<dbReference type="EMBL" id="MN740041">
    <property type="protein sequence ID" value="QHT85382.1"/>
    <property type="molecule type" value="Genomic_DNA"/>
</dbReference>
<dbReference type="Pfam" id="PF00675">
    <property type="entry name" value="Peptidase_M16"/>
    <property type="match status" value="1"/>
</dbReference>
<dbReference type="SUPFAM" id="SSF63411">
    <property type="entry name" value="LuxS/MPP-like metallohydrolase"/>
    <property type="match status" value="1"/>
</dbReference>
<dbReference type="InterPro" id="IPR011249">
    <property type="entry name" value="Metalloenz_LuxS/M16"/>
</dbReference>
<dbReference type="InterPro" id="IPR050361">
    <property type="entry name" value="MPP/UQCRC_Complex"/>
</dbReference>
<dbReference type="AlphaFoldDB" id="A0A6C0HY08"/>
<feature type="domain" description="Peptidase M16 N-terminal" evidence="2">
    <location>
        <begin position="13"/>
        <end position="146"/>
    </location>
</feature>
<evidence type="ECO:0008006" key="5">
    <source>
        <dbReference type="Google" id="ProtNLM"/>
    </source>
</evidence>
<dbReference type="PANTHER" id="PTHR11851:SF49">
    <property type="entry name" value="MITOCHONDRIAL-PROCESSING PEPTIDASE SUBUNIT ALPHA"/>
    <property type="match status" value="1"/>
</dbReference>
<feature type="domain" description="Peptidase M16 C-terminal" evidence="3">
    <location>
        <begin position="163"/>
        <end position="324"/>
    </location>
</feature>
<evidence type="ECO:0000256" key="1">
    <source>
        <dbReference type="ARBA" id="ARBA00007261"/>
    </source>
</evidence>
<dbReference type="Pfam" id="PF05193">
    <property type="entry name" value="Peptidase_M16_C"/>
    <property type="match status" value="1"/>
</dbReference>
<evidence type="ECO:0000259" key="2">
    <source>
        <dbReference type="Pfam" id="PF00675"/>
    </source>
</evidence>